<dbReference type="InterPro" id="IPR029052">
    <property type="entry name" value="Metallo-depent_PP-like"/>
</dbReference>
<evidence type="ECO:0000313" key="5">
    <source>
        <dbReference type="Proteomes" id="UP000824250"/>
    </source>
</evidence>
<dbReference type="InterPro" id="IPR024654">
    <property type="entry name" value="Calcineurin-like_PHP_lpxH"/>
</dbReference>
<dbReference type="InterPro" id="IPR000979">
    <property type="entry name" value="Phosphodiesterase_MJ0936/Vps29"/>
</dbReference>
<dbReference type="AlphaFoldDB" id="A0A9D1A228"/>
<name>A0A9D1A228_9FIRM</name>
<evidence type="ECO:0000259" key="3">
    <source>
        <dbReference type="Pfam" id="PF12850"/>
    </source>
</evidence>
<sequence>MRILIVSDTHRRDGNLIEVMEKTAPVDMMIHLGDTEGSEAYFRDWLKNDLCVIHVVRGNNDFFSHTESEKEISIGKYRALLCHGHMYGVSLGTENIKEEARARKVNIVMFGHTHKPFLEYCSDGLVVLNPGSLSYPRQDGRRPSYMMMEIDRFGDAHYNIHYL</sequence>
<dbReference type="NCBIfam" id="TIGR00040">
    <property type="entry name" value="yfcE"/>
    <property type="match status" value="1"/>
</dbReference>
<organism evidence="4 5">
    <name type="scientific">Candidatus Copromonas faecavium</name>
    <name type="common">nom. illeg.</name>
    <dbReference type="NCBI Taxonomy" id="2840740"/>
    <lineage>
        <taxon>Bacteria</taxon>
        <taxon>Bacillati</taxon>
        <taxon>Bacillota</taxon>
        <taxon>Clostridia</taxon>
        <taxon>Lachnospirales</taxon>
        <taxon>Lachnospiraceae</taxon>
        <taxon>Candidatus Copromonas (nom. illeg.)</taxon>
    </lineage>
</organism>
<dbReference type="GO" id="GO:0046872">
    <property type="term" value="F:metal ion binding"/>
    <property type="evidence" value="ECO:0007669"/>
    <property type="project" value="UniProtKB-KW"/>
</dbReference>
<comment type="similarity">
    <text evidence="1 2">Belongs to the metallophosphoesterase superfamily. YfcE family.</text>
</comment>
<dbReference type="PANTHER" id="PTHR11124">
    <property type="entry name" value="VACUOLAR SORTING PROTEIN VPS29"/>
    <property type="match status" value="1"/>
</dbReference>
<dbReference type="SUPFAM" id="SSF56300">
    <property type="entry name" value="Metallo-dependent phosphatases"/>
    <property type="match status" value="1"/>
</dbReference>
<dbReference type="Proteomes" id="UP000824250">
    <property type="component" value="Unassembled WGS sequence"/>
</dbReference>
<accession>A0A9D1A228</accession>
<comment type="cofactor">
    <cofactor evidence="2">
        <name>a divalent metal cation</name>
        <dbReference type="ChEBI" id="CHEBI:60240"/>
    </cofactor>
</comment>
<comment type="caution">
    <text evidence="4">The sequence shown here is derived from an EMBL/GenBank/DDBJ whole genome shotgun (WGS) entry which is preliminary data.</text>
</comment>
<dbReference type="EMBL" id="DVGC01000006">
    <property type="protein sequence ID" value="HIR04581.1"/>
    <property type="molecule type" value="Genomic_DNA"/>
</dbReference>
<feature type="domain" description="Calcineurin-like phosphoesterase" evidence="3">
    <location>
        <begin position="1"/>
        <end position="151"/>
    </location>
</feature>
<dbReference type="EC" id="3.1.4.-" evidence="2"/>
<dbReference type="Pfam" id="PF12850">
    <property type="entry name" value="Metallophos_2"/>
    <property type="match status" value="1"/>
</dbReference>
<dbReference type="GO" id="GO:0016787">
    <property type="term" value="F:hydrolase activity"/>
    <property type="evidence" value="ECO:0007669"/>
    <property type="project" value="UniProtKB-UniRule"/>
</dbReference>
<keyword evidence="2" id="KW-0479">Metal-binding</keyword>
<evidence type="ECO:0000313" key="4">
    <source>
        <dbReference type="EMBL" id="HIR04581.1"/>
    </source>
</evidence>
<reference evidence="4" key="2">
    <citation type="journal article" date="2021" name="PeerJ">
        <title>Extensive microbial diversity within the chicken gut microbiome revealed by metagenomics and culture.</title>
        <authorList>
            <person name="Gilroy R."/>
            <person name="Ravi A."/>
            <person name="Getino M."/>
            <person name="Pursley I."/>
            <person name="Horton D.L."/>
            <person name="Alikhan N.F."/>
            <person name="Baker D."/>
            <person name="Gharbi K."/>
            <person name="Hall N."/>
            <person name="Watson M."/>
            <person name="Adriaenssens E.M."/>
            <person name="Foster-Nyarko E."/>
            <person name="Jarju S."/>
            <person name="Secka A."/>
            <person name="Antonio M."/>
            <person name="Oren A."/>
            <person name="Chaudhuri R.R."/>
            <person name="La Ragione R."/>
            <person name="Hildebrand F."/>
            <person name="Pallen M.J."/>
        </authorList>
    </citation>
    <scope>NUCLEOTIDE SEQUENCE</scope>
    <source>
        <strain evidence="4">CHK180-2868</strain>
    </source>
</reference>
<dbReference type="Gene3D" id="3.60.21.10">
    <property type="match status" value="1"/>
</dbReference>
<proteinExistence type="inferred from homology"/>
<evidence type="ECO:0000256" key="1">
    <source>
        <dbReference type="ARBA" id="ARBA00008950"/>
    </source>
</evidence>
<protein>
    <recommendedName>
        <fullName evidence="2">Phosphoesterase</fullName>
        <ecNumber evidence="2">3.1.4.-</ecNumber>
    </recommendedName>
</protein>
<gene>
    <name evidence="4" type="ORF">IAB28_01220</name>
</gene>
<reference evidence="4" key="1">
    <citation type="submission" date="2020-10" db="EMBL/GenBank/DDBJ databases">
        <authorList>
            <person name="Gilroy R."/>
        </authorList>
    </citation>
    <scope>NUCLEOTIDE SEQUENCE</scope>
    <source>
        <strain evidence="4">CHK180-2868</strain>
    </source>
</reference>
<evidence type="ECO:0000256" key="2">
    <source>
        <dbReference type="RuleBase" id="RU362039"/>
    </source>
</evidence>